<reference evidence="1 2" key="1">
    <citation type="journal article" date="2018" name="Sci. Rep.">
        <title>Characterisation of pathogen-specific regions and novel effector candidates in Fusarium oxysporum f. sp. cepae.</title>
        <authorList>
            <person name="Armitage A.D."/>
            <person name="Taylor A."/>
            <person name="Sobczyk M.K."/>
            <person name="Baxter L."/>
            <person name="Greenfield B.P."/>
            <person name="Bates H.J."/>
            <person name="Wilson F."/>
            <person name="Jackson A.C."/>
            <person name="Ott S."/>
            <person name="Harrison R.J."/>
            <person name="Clarkson J.P."/>
        </authorList>
    </citation>
    <scope>NUCLEOTIDE SEQUENCE [LARGE SCALE GENOMIC DNA]</scope>
    <source>
        <strain evidence="1 2">Fo_A13</strain>
    </source>
</reference>
<evidence type="ECO:0000313" key="1">
    <source>
        <dbReference type="EMBL" id="RKK67045.1"/>
    </source>
</evidence>
<proteinExistence type="predicted"/>
<comment type="caution">
    <text evidence="1">The sequence shown here is derived from an EMBL/GenBank/DDBJ whole genome shotgun (WGS) entry which is preliminary data.</text>
</comment>
<gene>
    <name evidence="1" type="ORF">BFJ69_g14869</name>
</gene>
<name>A0A420MG94_FUSOX</name>
<accession>A0A420MG94</accession>
<organism evidence="1 2">
    <name type="scientific">Fusarium oxysporum</name>
    <name type="common">Fusarium vascular wilt</name>
    <dbReference type="NCBI Taxonomy" id="5507"/>
    <lineage>
        <taxon>Eukaryota</taxon>
        <taxon>Fungi</taxon>
        <taxon>Dikarya</taxon>
        <taxon>Ascomycota</taxon>
        <taxon>Pezizomycotina</taxon>
        <taxon>Sordariomycetes</taxon>
        <taxon>Hypocreomycetidae</taxon>
        <taxon>Hypocreales</taxon>
        <taxon>Nectriaceae</taxon>
        <taxon>Fusarium</taxon>
        <taxon>Fusarium oxysporum species complex</taxon>
    </lineage>
</organism>
<sequence>MFGTGWSLSSLATSFAGMTWFSQQLDISEVNYISISDLRPLGYVKNDEAATAGILTLAGKCIAWPGATWAAVWHCQEAKIASACV</sequence>
<dbReference type="EMBL" id="MRCX01000248">
    <property type="protein sequence ID" value="RKK67045.1"/>
    <property type="molecule type" value="Genomic_DNA"/>
</dbReference>
<dbReference type="AlphaFoldDB" id="A0A420MG94"/>
<protein>
    <submittedName>
        <fullName evidence="1">Uncharacterized protein</fullName>
    </submittedName>
</protein>
<evidence type="ECO:0000313" key="2">
    <source>
        <dbReference type="Proteomes" id="UP000285084"/>
    </source>
</evidence>
<dbReference type="Proteomes" id="UP000285084">
    <property type="component" value="Unassembled WGS sequence"/>
</dbReference>